<dbReference type="PROSITE" id="PS50110">
    <property type="entry name" value="RESPONSE_REGULATORY"/>
    <property type="match status" value="1"/>
</dbReference>
<dbReference type="PANTHER" id="PTHR44591:SF23">
    <property type="entry name" value="CHEY SUBFAMILY"/>
    <property type="match status" value="1"/>
</dbReference>
<dbReference type="InterPro" id="IPR011006">
    <property type="entry name" value="CheY-like_superfamily"/>
</dbReference>
<dbReference type="EMBL" id="JAENIK010000012">
    <property type="protein sequence ID" value="MBK1817745.1"/>
    <property type="molecule type" value="Genomic_DNA"/>
</dbReference>
<dbReference type="InterPro" id="IPR001789">
    <property type="entry name" value="Sig_transdc_resp-reg_receiver"/>
</dbReference>
<dbReference type="Proteomes" id="UP000600139">
    <property type="component" value="Unassembled WGS sequence"/>
</dbReference>
<evidence type="ECO:0000259" key="3">
    <source>
        <dbReference type="PROSITE" id="PS50110"/>
    </source>
</evidence>
<sequence>MTTNTASSQDHTPVQTEVLVVDDDKHTRDILRLMLISQGFAVEMAENGAEALKRLESRDFGLVITDLFMPEKDGIETIREIHAKRPELKIIAISGGVGGIGRDCLTVTKYLGASATLKKPFDHDTLAETIKTVLTTGK</sequence>
<proteinExistence type="predicted"/>
<evidence type="ECO:0000256" key="2">
    <source>
        <dbReference type="PROSITE-ProRule" id="PRU00169"/>
    </source>
</evidence>
<dbReference type="AlphaFoldDB" id="A0A934VD32"/>
<organism evidence="4 5">
    <name type="scientific">Luteolibacter yonseiensis</name>
    <dbReference type="NCBI Taxonomy" id="1144680"/>
    <lineage>
        <taxon>Bacteria</taxon>
        <taxon>Pseudomonadati</taxon>
        <taxon>Verrucomicrobiota</taxon>
        <taxon>Verrucomicrobiia</taxon>
        <taxon>Verrucomicrobiales</taxon>
        <taxon>Verrucomicrobiaceae</taxon>
        <taxon>Luteolibacter</taxon>
    </lineage>
</organism>
<name>A0A934VD32_9BACT</name>
<evidence type="ECO:0000313" key="5">
    <source>
        <dbReference type="Proteomes" id="UP000600139"/>
    </source>
</evidence>
<keyword evidence="5" id="KW-1185">Reference proteome</keyword>
<dbReference type="SMART" id="SM00448">
    <property type="entry name" value="REC"/>
    <property type="match status" value="1"/>
</dbReference>
<evidence type="ECO:0000256" key="1">
    <source>
        <dbReference type="ARBA" id="ARBA00022553"/>
    </source>
</evidence>
<protein>
    <submittedName>
        <fullName evidence="4">Response regulator</fullName>
    </submittedName>
</protein>
<evidence type="ECO:0000313" key="4">
    <source>
        <dbReference type="EMBL" id="MBK1817745.1"/>
    </source>
</evidence>
<dbReference type="GO" id="GO:0000160">
    <property type="term" value="P:phosphorelay signal transduction system"/>
    <property type="evidence" value="ECO:0007669"/>
    <property type="project" value="InterPro"/>
</dbReference>
<accession>A0A934VD32</accession>
<reference evidence="4" key="1">
    <citation type="submission" date="2021-01" db="EMBL/GenBank/DDBJ databases">
        <title>Modified the classification status of verrucomicrobia.</title>
        <authorList>
            <person name="Feng X."/>
        </authorList>
    </citation>
    <scope>NUCLEOTIDE SEQUENCE</scope>
    <source>
        <strain evidence="4">JCM 18052</strain>
    </source>
</reference>
<gene>
    <name evidence="4" type="ORF">JIN84_19150</name>
</gene>
<feature type="modified residue" description="4-aspartylphosphate" evidence="2">
    <location>
        <position position="66"/>
    </location>
</feature>
<dbReference type="SUPFAM" id="SSF52172">
    <property type="entry name" value="CheY-like"/>
    <property type="match status" value="1"/>
</dbReference>
<dbReference type="InterPro" id="IPR050595">
    <property type="entry name" value="Bact_response_regulator"/>
</dbReference>
<dbReference type="RefSeq" id="WP_200352676.1">
    <property type="nucleotide sequence ID" value="NZ_BAABHZ010000001.1"/>
</dbReference>
<keyword evidence="1 2" id="KW-0597">Phosphoprotein</keyword>
<comment type="caution">
    <text evidence="4">The sequence shown here is derived from an EMBL/GenBank/DDBJ whole genome shotgun (WGS) entry which is preliminary data.</text>
</comment>
<dbReference type="Pfam" id="PF00072">
    <property type="entry name" value="Response_reg"/>
    <property type="match status" value="1"/>
</dbReference>
<dbReference type="PANTHER" id="PTHR44591">
    <property type="entry name" value="STRESS RESPONSE REGULATOR PROTEIN 1"/>
    <property type="match status" value="1"/>
</dbReference>
<dbReference type="CDD" id="cd17546">
    <property type="entry name" value="REC_hyHK_CKI1_RcsC-like"/>
    <property type="match status" value="1"/>
</dbReference>
<dbReference type="Gene3D" id="3.40.50.2300">
    <property type="match status" value="1"/>
</dbReference>
<feature type="domain" description="Response regulatory" evidence="3">
    <location>
        <begin position="17"/>
        <end position="134"/>
    </location>
</feature>